<evidence type="ECO:0000256" key="1">
    <source>
        <dbReference type="SAM" id="MobiDB-lite"/>
    </source>
</evidence>
<evidence type="ECO:0000313" key="2">
    <source>
        <dbReference type="EMBL" id="AMS02949.1"/>
    </source>
</evidence>
<organism evidence="2 3">
    <name type="scientific">Gordonia phage Schnabeltier</name>
    <dbReference type="NCBI Taxonomy" id="1821561"/>
    <lineage>
        <taxon>Viruses</taxon>
        <taxon>Duplodnaviria</taxon>
        <taxon>Heunggongvirae</taxon>
        <taxon>Uroviricota</taxon>
        <taxon>Caudoviricetes</taxon>
        <taxon>Schnabeltiervirus</taxon>
        <taxon>Schnabeltiervirus schnabeltier</taxon>
    </lineage>
</organism>
<feature type="compositionally biased region" description="Pro residues" evidence="1">
    <location>
        <begin position="85"/>
        <end position="103"/>
    </location>
</feature>
<dbReference type="GeneID" id="29124558"/>
<dbReference type="OrthoDB" id="18414at10239"/>
<feature type="region of interest" description="Disordered" evidence="1">
    <location>
        <begin position="80"/>
        <end position="109"/>
    </location>
</feature>
<dbReference type="KEGG" id="vg:29124558"/>
<protein>
    <submittedName>
        <fullName evidence="2">Uncharacterized protein</fullName>
    </submittedName>
</protein>
<dbReference type="RefSeq" id="YP_009303411.1">
    <property type="nucleotide sequence ID" value="NC_031255.2"/>
</dbReference>
<sequence>MTTPPPTFTLPEYPGVTYTVLTGSGGVPGLPSNAVRIVGTVVNPWHEPEYNYGLDPNGYTEVTDPWKRHTELIEVTNTGFLAPTAPVPTEPPPSPPAPTPDPEPTPEEV</sequence>
<dbReference type="EMBL" id="KU963252">
    <property type="protein sequence ID" value="AMS02949.1"/>
    <property type="molecule type" value="Genomic_DNA"/>
</dbReference>
<evidence type="ECO:0000313" key="3">
    <source>
        <dbReference type="Proteomes" id="UP000204094"/>
    </source>
</evidence>
<proteinExistence type="predicted"/>
<gene>
    <name evidence="2" type="primary">28</name>
    <name evidence="2" type="ORF">SEA_SCHNABELTIER_28</name>
</gene>
<reference evidence="2" key="1">
    <citation type="submission" date="2018-02" db="EMBL/GenBank/DDBJ databases">
        <authorList>
            <person name="Arnold Z.M."/>
            <person name="Basina A."/>
            <person name="Iyer A.M."/>
            <person name="Stoner T.H."/>
            <person name="Kasturiarachi N.S."/>
            <person name="Pressimone C.A."/>
            <person name="Schiebel J.G."/>
            <person name="Furbee E.C."/>
            <person name="Grubb S.R."/>
            <person name="Warner M.H."/>
            <person name="Montgomery M.T."/>
            <person name="Garlena R.A."/>
            <person name="Russell D.A."/>
            <person name="Pope W.H."/>
            <person name="Jacobs-Sera D."/>
            <person name="Hendrix R.W."/>
            <person name="Hatfull G.F."/>
        </authorList>
    </citation>
    <scope>NUCLEOTIDE SEQUENCE</scope>
</reference>
<dbReference type="Proteomes" id="UP000204094">
    <property type="component" value="Segment"/>
</dbReference>
<name>A0A142KA16_9CAUD</name>
<keyword evidence="3" id="KW-1185">Reference proteome</keyword>
<accession>A0A142KA16</accession>